<feature type="region of interest" description="Disordered" evidence="1">
    <location>
        <begin position="845"/>
        <end position="879"/>
    </location>
</feature>
<evidence type="ECO:0000313" key="2">
    <source>
        <dbReference type="EMBL" id="KAF5875715.1"/>
    </source>
</evidence>
<evidence type="ECO:0000256" key="1">
    <source>
        <dbReference type="SAM" id="MobiDB-lite"/>
    </source>
</evidence>
<dbReference type="AlphaFoldDB" id="A0A8H6EKZ0"/>
<proteinExistence type="predicted"/>
<comment type="caution">
    <text evidence="2">The sequence shown here is derived from an EMBL/GenBank/DDBJ whole genome shotgun (WGS) entry which is preliminary data.</text>
</comment>
<name>A0A8H6EKZ0_9HELO</name>
<dbReference type="Proteomes" id="UP000531561">
    <property type="component" value="Unassembled WGS sequence"/>
</dbReference>
<feature type="compositionally biased region" description="Basic and acidic residues" evidence="1">
    <location>
        <begin position="410"/>
        <end position="422"/>
    </location>
</feature>
<dbReference type="EMBL" id="JABFCT010000005">
    <property type="protein sequence ID" value="KAF5875715.1"/>
    <property type="molecule type" value="Genomic_DNA"/>
</dbReference>
<protein>
    <submittedName>
        <fullName evidence="2">Uncharacterized protein</fullName>
    </submittedName>
</protein>
<keyword evidence="3" id="KW-1185">Reference proteome</keyword>
<dbReference type="GeneID" id="59265496"/>
<feature type="region of interest" description="Disordered" evidence="1">
    <location>
        <begin position="385"/>
        <end position="422"/>
    </location>
</feature>
<dbReference type="OrthoDB" id="3545320at2759"/>
<sequence length="1160" mass="131050">MASQPPPLNEMEETSKTVTYKDSMSPQEIAEMLRQHDLQTRLHPALVQNFNMMKLNNSNLHGKDSQNIASISSRFSANSYQDLYNTVIKTCSADFTTSNMVQLSQQALQVNERPHTPFQSSEKTPKEIHDLPQPLIDFNKLRNSTSFSKFQNDKIQEQSKAPMTLAPGEIPQSSKNFKKACISHLLNNIDLNEEAHNDINQEASDEPSYSSVNFDPQQKIYRDIQKYHPINPTGGYYRFIELNKEFLDVNTTSFNQSELQVPQHEQEHSDMMWLQRAWLTATEALSAGKVWKRVQSEQKAAFDRAIVYRAQHKELNSSILRLQIDKFTARILFIIEGLQAPACSPTIVDLKNILRGSQSFNTLSYEKCNMLMAAQRHHNKHELIDSPESETLRSAPEKVRSIQSTQPDTSNHREEDSSWKDSMGRITQQPMKHCSSDLEPKGFEGLHQNQATFTGEDCSPALLSGVHMQINAQSAVAVNPDDIINVGNNDIRSGNEDSIDGSLYSDENMRVPAWNICNVRQTRLGTVRGHQPNANVYQAASDDFSFVAIFQEKLDALKTIDQKCQDQRAPLIQGTNIDLNSGDAISQEASRASERKWYLERKAYLETLREREGDARRNDATSLDCRDFKKYRHLTSPELNEMREAKNEFQASIADAYSSYLAARRAKDDACMKLETAIAERKALWMENIHKPDNPRFKKECSNADKNFLECHMERKKRVSTFNAIKHASQQKHKNREAFEKRIELLNRSSGDNITQKIGPAKNDSAYATFAADHHSARVTLARLEAHYTAQSAKAELQPLRTIDDAWTDGNYGFLEQSKHDQKQRNNSILSNDYITVQEHAQGLRGNYDQSASQPFLSRPDNPPAITGQYPNPDSRNYYSVKSTDRAEYMTMFKEWKPNPKHLDITNAMILDRTARGRQLAGQQPGKFGDAMFQHLRQWGYSRPDAPIDTAYSATLASSALDLLAVKGQGQCAPQVADKEVVMLNNANDTFTETSRATNILTSTVNEHNVMANKLVTDTIEITKKFTDIDIATVDELTDIADKAFVEATKNDGATTSQQTVNSEVNSSSETTANAEMTNIENLALNELLISDTDKSDILSKDMMQNPKQEFDLEYDSDLQSDASWAIAGDDDHNVVAEASGLKELESLQESEEAEEWQML</sequence>
<feature type="compositionally biased region" description="Polar residues" evidence="1">
    <location>
        <begin position="869"/>
        <end position="879"/>
    </location>
</feature>
<reference evidence="2 3" key="1">
    <citation type="journal article" date="2020" name="Phytopathology">
        <title>A high-quality genome resource of Botrytis fragariae, a new and rapidly spreading fungal pathogen causing strawberry gray mold in the U.S.A.</title>
        <authorList>
            <person name="Wu Y."/>
            <person name="Saski C.A."/>
            <person name="Schnabel G."/>
            <person name="Xiao S."/>
            <person name="Hu M."/>
        </authorList>
    </citation>
    <scope>NUCLEOTIDE SEQUENCE [LARGE SCALE GENOMIC DNA]</scope>
    <source>
        <strain evidence="2 3">BVB16</strain>
    </source>
</reference>
<dbReference type="RefSeq" id="XP_037194661.1">
    <property type="nucleotide sequence ID" value="XM_037341804.1"/>
</dbReference>
<gene>
    <name evidence="2" type="ORF">Bfra_011478</name>
</gene>
<organism evidence="2 3">
    <name type="scientific">Botrytis fragariae</name>
    <dbReference type="NCBI Taxonomy" id="1964551"/>
    <lineage>
        <taxon>Eukaryota</taxon>
        <taxon>Fungi</taxon>
        <taxon>Dikarya</taxon>
        <taxon>Ascomycota</taxon>
        <taxon>Pezizomycotina</taxon>
        <taxon>Leotiomycetes</taxon>
        <taxon>Helotiales</taxon>
        <taxon>Sclerotiniaceae</taxon>
        <taxon>Botrytis</taxon>
    </lineage>
</organism>
<accession>A0A8H6EKZ0</accession>
<evidence type="ECO:0000313" key="3">
    <source>
        <dbReference type="Proteomes" id="UP000531561"/>
    </source>
</evidence>